<dbReference type="InterPro" id="IPR045072">
    <property type="entry name" value="MKRN-like"/>
</dbReference>
<dbReference type="PANTHER" id="PTHR11224:SF10">
    <property type="entry name" value="IP09428P-RELATED"/>
    <property type="match status" value="1"/>
</dbReference>
<dbReference type="InterPro" id="IPR041367">
    <property type="entry name" value="Znf-CCCH_4"/>
</dbReference>
<proteinExistence type="predicted"/>
<evidence type="ECO:0000256" key="3">
    <source>
        <dbReference type="ARBA" id="ARBA00022771"/>
    </source>
</evidence>
<dbReference type="PANTHER" id="PTHR11224">
    <property type="entry name" value="MAKORIN-RELATED"/>
    <property type="match status" value="1"/>
</dbReference>
<gene>
    <name evidence="8" type="ORF">K7432_005681</name>
</gene>
<evidence type="ECO:0000256" key="6">
    <source>
        <dbReference type="PROSITE-ProRule" id="PRU00723"/>
    </source>
</evidence>
<comment type="caution">
    <text evidence="8">The sequence shown here is derived from an EMBL/GenBank/DDBJ whole genome shotgun (WGS) entry which is preliminary data.</text>
</comment>
<dbReference type="EMBL" id="JASJQH010000230">
    <property type="protein sequence ID" value="KAK9765745.1"/>
    <property type="molecule type" value="Genomic_DNA"/>
</dbReference>
<dbReference type="Gene3D" id="1.25.40.20">
    <property type="entry name" value="Ankyrin repeat-containing domain"/>
    <property type="match status" value="1"/>
</dbReference>
<dbReference type="SUPFAM" id="SSF90229">
    <property type="entry name" value="CCCH zinc finger"/>
    <property type="match status" value="2"/>
</dbReference>
<dbReference type="SMART" id="SM00356">
    <property type="entry name" value="ZnF_C3H1"/>
    <property type="match status" value="2"/>
</dbReference>
<feature type="domain" description="C3H1-type" evidence="7">
    <location>
        <begin position="147"/>
        <end position="174"/>
    </location>
</feature>
<evidence type="ECO:0000256" key="4">
    <source>
        <dbReference type="ARBA" id="ARBA00022833"/>
    </source>
</evidence>
<dbReference type="InterPro" id="IPR036770">
    <property type="entry name" value="Ankyrin_rpt-contain_sf"/>
</dbReference>
<keyword evidence="1 6" id="KW-0479">Metal-binding</keyword>
<dbReference type="Pfam" id="PF18044">
    <property type="entry name" value="zf-CCCH_4"/>
    <property type="match status" value="2"/>
</dbReference>
<feature type="domain" description="C3H1-type" evidence="7">
    <location>
        <begin position="108"/>
        <end position="135"/>
    </location>
</feature>
<protein>
    <recommendedName>
        <fullName evidence="7">C3H1-type domain-containing protein</fullName>
    </recommendedName>
</protein>
<dbReference type="Gene3D" id="4.10.1000.10">
    <property type="entry name" value="Zinc finger, CCCH-type"/>
    <property type="match status" value="2"/>
</dbReference>
<dbReference type="PROSITE" id="PS50297">
    <property type="entry name" value="ANK_REP_REGION"/>
    <property type="match status" value="1"/>
</dbReference>
<evidence type="ECO:0000256" key="5">
    <source>
        <dbReference type="PROSITE-ProRule" id="PRU00023"/>
    </source>
</evidence>
<accession>A0ABR2WWA6</accession>
<keyword evidence="2" id="KW-0677">Repeat</keyword>
<organism evidence="8 9">
    <name type="scientific">Basidiobolus ranarum</name>
    <dbReference type="NCBI Taxonomy" id="34480"/>
    <lineage>
        <taxon>Eukaryota</taxon>
        <taxon>Fungi</taxon>
        <taxon>Fungi incertae sedis</taxon>
        <taxon>Zoopagomycota</taxon>
        <taxon>Entomophthoromycotina</taxon>
        <taxon>Basidiobolomycetes</taxon>
        <taxon>Basidiobolales</taxon>
        <taxon>Basidiobolaceae</taxon>
        <taxon>Basidiobolus</taxon>
    </lineage>
</organism>
<keyword evidence="3 6" id="KW-0863">Zinc-finger</keyword>
<dbReference type="PROSITE" id="PS50088">
    <property type="entry name" value="ANK_REPEAT"/>
    <property type="match status" value="1"/>
</dbReference>
<keyword evidence="5" id="KW-0040">ANK repeat</keyword>
<feature type="repeat" description="ANK" evidence="5">
    <location>
        <begin position="35"/>
        <end position="67"/>
    </location>
</feature>
<keyword evidence="9" id="KW-1185">Reference proteome</keyword>
<feature type="zinc finger region" description="C3H1-type" evidence="6">
    <location>
        <begin position="147"/>
        <end position="174"/>
    </location>
</feature>
<dbReference type="Pfam" id="PF00023">
    <property type="entry name" value="Ank"/>
    <property type="match status" value="1"/>
</dbReference>
<dbReference type="PROSITE" id="PS50103">
    <property type="entry name" value="ZF_C3H1"/>
    <property type="match status" value="2"/>
</dbReference>
<dbReference type="InterPro" id="IPR036855">
    <property type="entry name" value="Znf_CCCH_sf"/>
</dbReference>
<feature type="zinc finger region" description="C3H1-type" evidence="6">
    <location>
        <begin position="108"/>
        <end position="135"/>
    </location>
</feature>
<evidence type="ECO:0000313" key="9">
    <source>
        <dbReference type="Proteomes" id="UP001479436"/>
    </source>
</evidence>
<keyword evidence="4 6" id="KW-0862">Zinc</keyword>
<dbReference type="InterPro" id="IPR002110">
    <property type="entry name" value="Ankyrin_rpt"/>
</dbReference>
<evidence type="ECO:0000256" key="2">
    <source>
        <dbReference type="ARBA" id="ARBA00022737"/>
    </source>
</evidence>
<name>A0ABR2WWA6_9FUNG</name>
<reference evidence="8 9" key="1">
    <citation type="submission" date="2023-04" db="EMBL/GenBank/DDBJ databases">
        <title>Genome of Basidiobolus ranarum AG-B5.</title>
        <authorList>
            <person name="Stajich J.E."/>
            <person name="Carter-House D."/>
            <person name="Gryganskyi A."/>
        </authorList>
    </citation>
    <scope>NUCLEOTIDE SEQUENCE [LARGE SCALE GENOMIC DNA]</scope>
    <source>
        <strain evidence="8 9">AG-B5</strain>
    </source>
</reference>
<evidence type="ECO:0000313" key="8">
    <source>
        <dbReference type="EMBL" id="KAK9765745.1"/>
    </source>
</evidence>
<dbReference type="Proteomes" id="UP001479436">
    <property type="component" value="Unassembled WGS sequence"/>
</dbReference>
<dbReference type="InterPro" id="IPR000571">
    <property type="entry name" value="Znf_CCCH"/>
</dbReference>
<dbReference type="SMART" id="SM00248">
    <property type="entry name" value="ANK"/>
    <property type="match status" value="1"/>
</dbReference>
<sequence length="259" mass="29545">MEEPTICYVAGNGDLERLREELNNVNCDLEAINSQGLTPLMMAAKENHLECVRVLILAGANPNAQAAKGTASEYTVHPEILQIIAEARNRNGLSRFPSENTQQGSFTSSSPSVCRFFMKGYCRFGNSCRFTHQGLGQSQPELPLNSYNPMPTCRYWLQGNCRFGNQCRYEHPVTARPDLPFLHHPYAMPLPYIPMPLPVNFENSFSQEEYNTDQSVYDKEIEERIENFGFTEEEVDMLLSYEVMPWESNAWEILKAIQN</sequence>
<evidence type="ECO:0000259" key="7">
    <source>
        <dbReference type="PROSITE" id="PS50103"/>
    </source>
</evidence>
<dbReference type="SUPFAM" id="SSF48403">
    <property type="entry name" value="Ankyrin repeat"/>
    <property type="match status" value="1"/>
</dbReference>
<evidence type="ECO:0000256" key="1">
    <source>
        <dbReference type="ARBA" id="ARBA00022723"/>
    </source>
</evidence>